<accession>A0AAD9X0Q5</accession>
<proteinExistence type="predicted"/>
<protein>
    <submittedName>
        <fullName evidence="1">Uncharacterized protein</fullName>
    </submittedName>
</protein>
<comment type="caution">
    <text evidence="1">The sequence shown here is derived from an EMBL/GenBank/DDBJ whole genome shotgun (WGS) entry which is preliminary data.</text>
</comment>
<sequence>MGLPKRPQQFSLEQQRGLELRAREHLHLKVEIVELLQSRFPNDNWIQCESLRRGIFISHYHDNEYTLEELQAIKRTLTEKENPRENSVIKELRRRLQGWHINNH</sequence>
<dbReference type="Proteomes" id="UP001280121">
    <property type="component" value="Unassembled WGS sequence"/>
</dbReference>
<reference evidence="1" key="1">
    <citation type="journal article" date="2023" name="Plant J.">
        <title>Genome sequences and population genomics provide insights into the demographic history, inbreeding, and mutation load of two 'living fossil' tree species of Dipteronia.</title>
        <authorList>
            <person name="Feng Y."/>
            <person name="Comes H.P."/>
            <person name="Chen J."/>
            <person name="Zhu S."/>
            <person name="Lu R."/>
            <person name="Zhang X."/>
            <person name="Li P."/>
            <person name="Qiu J."/>
            <person name="Olsen K.M."/>
            <person name="Qiu Y."/>
        </authorList>
    </citation>
    <scope>NUCLEOTIDE SEQUENCE</scope>
    <source>
        <strain evidence="1">KIB01</strain>
    </source>
</reference>
<evidence type="ECO:0000313" key="2">
    <source>
        <dbReference type="Proteomes" id="UP001280121"/>
    </source>
</evidence>
<dbReference type="AlphaFoldDB" id="A0AAD9X0Q5"/>
<dbReference type="EMBL" id="JANJYI010000005">
    <property type="protein sequence ID" value="KAK2649397.1"/>
    <property type="molecule type" value="Genomic_DNA"/>
</dbReference>
<name>A0AAD9X0Q5_9ROSI</name>
<evidence type="ECO:0000313" key="1">
    <source>
        <dbReference type="EMBL" id="KAK2649397.1"/>
    </source>
</evidence>
<keyword evidence="2" id="KW-1185">Reference proteome</keyword>
<organism evidence="1 2">
    <name type="scientific">Dipteronia dyeriana</name>
    <dbReference type="NCBI Taxonomy" id="168575"/>
    <lineage>
        <taxon>Eukaryota</taxon>
        <taxon>Viridiplantae</taxon>
        <taxon>Streptophyta</taxon>
        <taxon>Embryophyta</taxon>
        <taxon>Tracheophyta</taxon>
        <taxon>Spermatophyta</taxon>
        <taxon>Magnoliopsida</taxon>
        <taxon>eudicotyledons</taxon>
        <taxon>Gunneridae</taxon>
        <taxon>Pentapetalae</taxon>
        <taxon>rosids</taxon>
        <taxon>malvids</taxon>
        <taxon>Sapindales</taxon>
        <taxon>Sapindaceae</taxon>
        <taxon>Hippocastanoideae</taxon>
        <taxon>Acereae</taxon>
        <taxon>Dipteronia</taxon>
    </lineage>
</organism>
<gene>
    <name evidence="1" type="ORF">Ddye_016886</name>
</gene>